<organism evidence="1 2">
    <name type="scientific">Streptomyces hesseae</name>
    <dbReference type="NCBI Taxonomy" id="3075519"/>
    <lineage>
        <taxon>Bacteria</taxon>
        <taxon>Bacillati</taxon>
        <taxon>Actinomycetota</taxon>
        <taxon>Actinomycetes</taxon>
        <taxon>Kitasatosporales</taxon>
        <taxon>Streptomycetaceae</taxon>
        <taxon>Streptomyces</taxon>
    </lineage>
</organism>
<protein>
    <recommendedName>
        <fullName evidence="3">WXG100 family type VII secretion target</fullName>
    </recommendedName>
</protein>
<gene>
    <name evidence="1" type="ORF">RM609_26580</name>
</gene>
<dbReference type="RefSeq" id="WP_311614102.1">
    <property type="nucleotide sequence ID" value="NZ_JAVRFI010000021.1"/>
</dbReference>
<evidence type="ECO:0008006" key="3">
    <source>
        <dbReference type="Google" id="ProtNLM"/>
    </source>
</evidence>
<keyword evidence="2" id="KW-1185">Reference proteome</keyword>
<evidence type="ECO:0000313" key="2">
    <source>
        <dbReference type="Proteomes" id="UP001180531"/>
    </source>
</evidence>
<dbReference type="Proteomes" id="UP001180531">
    <property type="component" value="Unassembled WGS sequence"/>
</dbReference>
<dbReference type="SUPFAM" id="SSF140453">
    <property type="entry name" value="EsxAB dimer-like"/>
    <property type="match status" value="1"/>
</dbReference>
<proteinExistence type="predicted"/>
<dbReference type="InterPro" id="IPR036689">
    <property type="entry name" value="ESAT-6-like_sf"/>
</dbReference>
<comment type="caution">
    <text evidence="1">The sequence shown here is derived from an EMBL/GenBank/DDBJ whole genome shotgun (WGS) entry which is preliminary data.</text>
</comment>
<accession>A0ABU2SUM2</accession>
<name>A0ABU2SUM2_9ACTN</name>
<evidence type="ECO:0000313" key="1">
    <source>
        <dbReference type="EMBL" id="MDT0452631.1"/>
    </source>
</evidence>
<sequence length="777" mass="84656">MLTYHQVLTTDLALLTTAAEQWDAAAKKFESVQKDYESQVKAIATDGSWTGQANLAGKSAMQLTHDQYTAAAKEARALASLLRDAHAQFTELRGKLKSVIADAGKDGMRIGDDGRATWTKRDDPAVLHDPDAPAAIAKAENSWNQRIADVVRAFDDADQGVKLALTSAVQNTDVFNSGLNGFNARAEGDIEKVEAREAAELATKLDSTGHLDAKDMAEMQRLFRDNSHDKAFSQTLLSSLGPENLIKFTSRVNAVSHGSVADKNAYLTLDKGMSEALATATRVPVFNEGGKPLKPGTFEYNEQYKNWLGSSDGKFYKSWMNDLKTAGVRKYDYDGITDGLRIGEGHEQKVRGYQALVTMMQNSGDYNAQFMQDLTDDMIKAERKDKNIWDLYGPFGGRKQDWFAHDPVDHALGIMSKNPAAATAFFDPEAAIYDRDANDGTGAYLKNDRFEYLREKRDWAVRDTVDILGQREVHGPDAETDDGHKGFGAALQSAATGRIPGQAATESHPHHTETQTRVFEEIATKYGELTKANQSGMPENIRQNMAHVLADYPSDVHDILGKGGDIGSLDSDPGRAHIDRAGLTQFIRAASEDGSAFHIIHHSQSAEAAERIHGMSRGDFLGRPQGDDTAMGHVTEAGRTLGALDRIKADVISDHQNSEIFRNNWNSKINYHVLGAPLTLIPYAGDGIQRLVDVGTSEYANHLNDKVTADSTDQLISQYVGGQRELEKMISKHADALGVPSKELIATGTRGQDLLLGADSSYADGIGRAGRSTGGVN</sequence>
<dbReference type="EMBL" id="JAVRFI010000021">
    <property type="protein sequence ID" value="MDT0452631.1"/>
    <property type="molecule type" value="Genomic_DNA"/>
</dbReference>
<reference evidence="1" key="1">
    <citation type="submission" date="2024-05" db="EMBL/GenBank/DDBJ databases">
        <title>30 novel species of actinomycetes from the DSMZ collection.</title>
        <authorList>
            <person name="Nouioui I."/>
        </authorList>
    </citation>
    <scope>NUCLEOTIDE SEQUENCE</scope>
    <source>
        <strain evidence="1">DSM 40473</strain>
    </source>
</reference>